<dbReference type="Pfam" id="PF01103">
    <property type="entry name" value="Omp85"/>
    <property type="match status" value="1"/>
</dbReference>
<evidence type="ECO:0000256" key="2">
    <source>
        <dbReference type="ARBA" id="ARBA00023136"/>
    </source>
</evidence>
<dbReference type="OrthoDB" id="9811416at2"/>
<dbReference type="Proteomes" id="UP000182761">
    <property type="component" value="Unassembled WGS sequence"/>
</dbReference>
<reference evidence="4 5" key="1">
    <citation type="submission" date="2016-01" db="EMBL/GenBank/DDBJ databases">
        <authorList>
            <person name="McClelland M."/>
            <person name="Jain A."/>
            <person name="Saraogi P."/>
            <person name="Mendelson R."/>
            <person name="Westerman R."/>
            <person name="SanMiguel P."/>
            <person name="Csonka L."/>
        </authorList>
    </citation>
    <scope>NUCLEOTIDE SEQUENCE [LARGE SCALE GENOMIC DNA]</scope>
    <source>
        <strain evidence="4 5">R-53146</strain>
    </source>
</reference>
<evidence type="ECO:0000313" key="4">
    <source>
        <dbReference type="EMBL" id="CVK16722.1"/>
    </source>
</evidence>
<keyword evidence="2" id="KW-0472">Membrane</keyword>
<proteinExistence type="predicted"/>
<dbReference type="Gene3D" id="2.40.160.50">
    <property type="entry name" value="membrane protein fhac: a member of the omp85/tpsb transporter family"/>
    <property type="match status" value="1"/>
</dbReference>
<dbReference type="RefSeq" id="WP_055425911.1">
    <property type="nucleotide sequence ID" value="NZ_FCOR01000010.1"/>
</dbReference>
<evidence type="ECO:0000259" key="3">
    <source>
        <dbReference type="Pfam" id="PF01103"/>
    </source>
</evidence>
<dbReference type="InterPro" id="IPR000184">
    <property type="entry name" value="Bac_surfAg_D15"/>
</dbReference>
<protein>
    <submittedName>
        <fullName evidence="4">Surface antigen</fullName>
    </submittedName>
</protein>
<feature type="domain" description="Bacterial surface antigen (D15)" evidence="3">
    <location>
        <begin position="290"/>
        <end position="520"/>
    </location>
</feature>
<dbReference type="AlphaFoldDB" id="A0A0X3AQT2"/>
<dbReference type="GO" id="GO:0019867">
    <property type="term" value="C:outer membrane"/>
    <property type="evidence" value="ECO:0007669"/>
    <property type="project" value="InterPro"/>
</dbReference>
<evidence type="ECO:0000256" key="1">
    <source>
        <dbReference type="ARBA" id="ARBA00004370"/>
    </source>
</evidence>
<keyword evidence="5" id="KW-1185">Reference proteome</keyword>
<sequence>MKFKLLCIVLLPFLLHGQIEKSNVKIYNNNKLWFSKTYSNNKLNFVLDSLVAIGFYTLKLDSLKKTKKETLVYINRGKFYKKVWVQLDSLSKVAIMNKDKFKTDNIDSLAGVIHYYYLKRGYAFNQVYTKLSIENEPLEASIKVELNQKRFINSFIINGYTKIPRGIIKELEYGFLGKTYTDERLKEISATLQATNFIVEEKNPQVLFTPDSTKIFLYIKKRKASSFDGMLGFGNDHKGKFKVNGQLQLSLGNLLNSFETINLNWLSTAEKSQNFEIQVNVPYLFKSKFGSESSLTIYKQDSTYATIHLHEHIYYQYTVNQRLGIEGLFENSRYVTESDSSNNFSKTGLGISYQYKERNENDILGPKNYYSVKGIVYRNIPEDRKNLTEYYLSASSEKLIKISGSHYIKPRISASTLLSDTLTVNELFKIGGMKTIRGFNEQSIYANAYIIGSLEYRYVPFEELYLSLFTDLAWIENKYQNARPFLWGTGLGINFLTRFGIFSLNYAVGKYDSKPINFSDSKIHVGIQATF</sequence>
<organism evidence="4 5">
    <name type="scientific">Apibacter mensalis</name>
    <dbReference type="NCBI Taxonomy" id="1586267"/>
    <lineage>
        <taxon>Bacteria</taxon>
        <taxon>Pseudomonadati</taxon>
        <taxon>Bacteroidota</taxon>
        <taxon>Flavobacteriia</taxon>
        <taxon>Flavobacteriales</taxon>
        <taxon>Weeksellaceae</taxon>
        <taxon>Apibacter</taxon>
    </lineage>
</organism>
<evidence type="ECO:0000313" key="5">
    <source>
        <dbReference type="Proteomes" id="UP000182761"/>
    </source>
</evidence>
<dbReference type="STRING" id="1586267.GCA_001418685_01585"/>
<comment type="subcellular location">
    <subcellularLocation>
        <location evidence="1">Membrane</location>
    </subcellularLocation>
</comment>
<dbReference type="EMBL" id="FCOR01000010">
    <property type="protein sequence ID" value="CVK16722.1"/>
    <property type="molecule type" value="Genomic_DNA"/>
</dbReference>
<accession>A0A0X3AQT2</accession>
<gene>
    <name evidence="4" type="ORF">Ga0061079_1105</name>
</gene>
<name>A0A0X3AQT2_9FLAO</name>